<feature type="region of interest" description="Disordered" evidence="1">
    <location>
        <begin position="328"/>
        <end position="394"/>
    </location>
</feature>
<dbReference type="AlphaFoldDB" id="A0A2N5UDQ5"/>
<feature type="domain" description="GATA-type" evidence="2">
    <location>
        <begin position="168"/>
        <end position="230"/>
    </location>
</feature>
<dbReference type="SUPFAM" id="SSF57716">
    <property type="entry name" value="Glucocorticoid receptor-like (DNA-binding domain)"/>
    <property type="match status" value="1"/>
</dbReference>
<dbReference type="InterPro" id="IPR000679">
    <property type="entry name" value="Znf_GATA"/>
</dbReference>
<protein>
    <recommendedName>
        <fullName evidence="2">GATA-type domain-containing protein</fullName>
    </recommendedName>
</protein>
<feature type="region of interest" description="Disordered" evidence="1">
    <location>
        <begin position="138"/>
        <end position="174"/>
    </location>
</feature>
<dbReference type="Gene3D" id="3.30.50.10">
    <property type="entry name" value="Erythroid Transcription Factor GATA-1, subunit A"/>
    <property type="match status" value="1"/>
</dbReference>
<feature type="compositionally biased region" description="Polar residues" evidence="1">
    <location>
        <begin position="144"/>
        <end position="164"/>
    </location>
</feature>
<feature type="region of interest" description="Disordered" evidence="1">
    <location>
        <begin position="73"/>
        <end position="99"/>
    </location>
</feature>
<dbReference type="EMBL" id="PGCJ01000249">
    <property type="protein sequence ID" value="PLW35867.1"/>
    <property type="molecule type" value="Genomic_DNA"/>
</dbReference>
<feature type="compositionally biased region" description="Low complexity" evidence="1">
    <location>
        <begin position="378"/>
        <end position="390"/>
    </location>
</feature>
<name>A0A2N5UDQ5_9BASI</name>
<feature type="compositionally biased region" description="Polar residues" evidence="1">
    <location>
        <begin position="73"/>
        <end position="89"/>
    </location>
</feature>
<dbReference type="GO" id="GO:0006355">
    <property type="term" value="P:regulation of DNA-templated transcription"/>
    <property type="evidence" value="ECO:0007669"/>
    <property type="project" value="InterPro"/>
</dbReference>
<feature type="compositionally biased region" description="Basic residues" evidence="1">
    <location>
        <begin position="344"/>
        <end position="354"/>
    </location>
</feature>
<organism evidence="3 4">
    <name type="scientific">Puccinia coronata f. sp. avenae</name>
    <dbReference type="NCBI Taxonomy" id="200324"/>
    <lineage>
        <taxon>Eukaryota</taxon>
        <taxon>Fungi</taxon>
        <taxon>Dikarya</taxon>
        <taxon>Basidiomycota</taxon>
        <taxon>Pucciniomycotina</taxon>
        <taxon>Pucciniomycetes</taxon>
        <taxon>Pucciniales</taxon>
        <taxon>Pucciniaceae</taxon>
        <taxon>Puccinia</taxon>
    </lineage>
</organism>
<dbReference type="GO" id="GO:0008270">
    <property type="term" value="F:zinc ion binding"/>
    <property type="evidence" value="ECO:0007669"/>
    <property type="project" value="InterPro"/>
</dbReference>
<dbReference type="SMART" id="SM00401">
    <property type="entry name" value="ZnF_GATA"/>
    <property type="match status" value="1"/>
</dbReference>
<evidence type="ECO:0000259" key="2">
    <source>
        <dbReference type="SMART" id="SM00401"/>
    </source>
</evidence>
<feature type="region of interest" description="Disordered" evidence="1">
    <location>
        <begin position="304"/>
        <end position="323"/>
    </location>
</feature>
<dbReference type="InterPro" id="IPR013088">
    <property type="entry name" value="Znf_NHR/GATA"/>
</dbReference>
<feature type="compositionally biased region" description="Polar residues" evidence="1">
    <location>
        <begin position="366"/>
        <end position="377"/>
    </location>
</feature>
<feature type="region of interest" description="Disordered" evidence="1">
    <location>
        <begin position="1"/>
        <end position="59"/>
    </location>
</feature>
<dbReference type="Proteomes" id="UP000235388">
    <property type="component" value="Unassembled WGS sequence"/>
</dbReference>
<feature type="region of interest" description="Disordered" evidence="1">
    <location>
        <begin position="528"/>
        <end position="550"/>
    </location>
</feature>
<feature type="compositionally biased region" description="Polar residues" evidence="1">
    <location>
        <begin position="32"/>
        <end position="43"/>
    </location>
</feature>
<feature type="compositionally biased region" description="Polar residues" evidence="1">
    <location>
        <begin position="263"/>
        <end position="273"/>
    </location>
</feature>
<evidence type="ECO:0000313" key="3">
    <source>
        <dbReference type="EMBL" id="PLW35867.1"/>
    </source>
</evidence>
<dbReference type="GO" id="GO:0043565">
    <property type="term" value="F:sequence-specific DNA binding"/>
    <property type="evidence" value="ECO:0007669"/>
    <property type="project" value="InterPro"/>
</dbReference>
<dbReference type="STRING" id="200324.A0A2N5UDQ5"/>
<keyword evidence="4" id="KW-1185">Reference proteome</keyword>
<proteinExistence type="predicted"/>
<dbReference type="OrthoDB" id="2504609at2759"/>
<accession>A0A2N5UDQ5</accession>
<gene>
    <name evidence="3" type="ORF">PCANC_22925</name>
</gene>
<reference evidence="3 4" key="1">
    <citation type="submission" date="2017-11" db="EMBL/GenBank/DDBJ databases">
        <title>De novo assembly and phasing of dikaryotic genomes from two isolates of Puccinia coronata f. sp. avenae, the causal agent of oat crown rust.</title>
        <authorList>
            <person name="Miller M.E."/>
            <person name="Zhang Y."/>
            <person name="Omidvar V."/>
            <person name="Sperschneider J."/>
            <person name="Schwessinger B."/>
            <person name="Raley C."/>
            <person name="Palmer J.M."/>
            <person name="Garnica D."/>
            <person name="Upadhyaya N."/>
            <person name="Rathjen J."/>
            <person name="Taylor J.M."/>
            <person name="Park R.F."/>
            <person name="Dodds P.N."/>
            <person name="Hirsch C.D."/>
            <person name="Kianian S.F."/>
            <person name="Figueroa M."/>
        </authorList>
    </citation>
    <scope>NUCLEOTIDE SEQUENCE [LARGE SCALE GENOMIC DNA]</scope>
    <source>
        <strain evidence="3">12NC29</strain>
    </source>
</reference>
<comment type="caution">
    <text evidence="3">The sequence shown here is derived from an EMBL/GenBank/DDBJ whole genome shotgun (WGS) entry which is preliminary data.</text>
</comment>
<evidence type="ECO:0000313" key="4">
    <source>
        <dbReference type="Proteomes" id="UP000235388"/>
    </source>
</evidence>
<evidence type="ECO:0000256" key="1">
    <source>
        <dbReference type="SAM" id="MobiDB-lite"/>
    </source>
</evidence>
<feature type="compositionally biased region" description="Low complexity" evidence="1">
    <location>
        <begin position="225"/>
        <end position="234"/>
    </location>
</feature>
<sequence length="576" mass="62958">MNHRESQPGHLGYATHAARHRKRHLEPCSPNPYHQLQTAPDHTSGTRRRSAIAGHSTSLRPFHSEADYLSRLSSLKPSSQRTANVTTSPGWDPVGDDDALYIQSDDTHLRDLAAAASQRSSSSTRSGRLDQHALLQARKRKRTNATFDRSQTAPRPSTASQSSRPPLKHDAEGCSNCRSNASTCWYKKSKSIILSDGTEAWGEEKLCNPCGIHWNKNGYHRSVRPKTAAPKQIPQQPPAIIPTRSTSSRTRRSCPADFPPGLSSPTAFHSTLRTRPPSRGRSPSQLTLAAEREARILKKNLAKANAKSNALKHRKHVPKSGYISEEEDELFNNPAISPPVPHPRSTKRGSRKAARSVSLKHDSAASAGNLSTRESLPSSVSHDVASASHHLNSPPIPAPIPFPEETQAFDSFLNQYLSSQSVPHFEPLQKENMFMSPPRTPPPNAHIPTTSSHSTLRNSPGHLCDLNHILSPSFLNSSPNSLLRRLDSQKSETSNDAFNLSASFLPDYPPGVPEKVFSPGCFLPSKSSPLPPVAEPSKKSSPNPPLAGSVGLLDAHLTSSSLERSHKQFIFSPSRF</sequence>
<feature type="region of interest" description="Disordered" evidence="1">
    <location>
        <begin position="225"/>
        <end position="286"/>
    </location>
</feature>
<feature type="compositionally biased region" description="Low complexity" evidence="1">
    <location>
        <begin position="275"/>
        <end position="284"/>
    </location>
</feature>